<dbReference type="PANTHER" id="PTHR23270">
    <property type="entry name" value="PROGRAMMED CELL DEATH PROTEIN 11 PRE-RRNA PROCESSING PROTEIN RRP5"/>
    <property type="match status" value="1"/>
</dbReference>
<dbReference type="KEGG" id="tna:CTN_1048"/>
<protein>
    <submittedName>
        <fullName evidence="3">RNA binding S1 domain protein</fullName>
    </submittedName>
</protein>
<dbReference type="HOGENOM" id="CLU_015805_2_1_0"/>
<feature type="domain" description="S1 motif" evidence="2">
    <location>
        <begin position="19"/>
        <end position="82"/>
    </location>
</feature>
<dbReference type="SUPFAM" id="SSF50249">
    <property type="entry name" value="Nucleic acid-binding proteins"/>
    <property type="match status" value="6"/>
</dbReference>
<organism evidence="3 4">
    <name type="scientific">Thermotoga neapolitana (strain ATCC 49049 / DSM 4359 / NBRC 107923 / NS-E)</name>
    <dbReference type="NCBI Taxonomy" id="309803"/>
    <lineage>
        <taxon>Bacteria</taxon>
        <taxon>Thermotogati</taxon>
        <taxon>Thermotogota</taxon>
        <taxon>Thermotogae</taxon>
        <taxon>Thermotogales</taxon>
        <taxon>Thermotogaceae</taxon>
        <taxon>Thermotoga</taxon>
    </lineage>
</organism>
<feature type="domain" description="S1 motif" evidence="2">
    <location>
        <begin position="269"/>
        <end position="339"/>
    </location>
</feature>
<dbReference type="InterPro" id="IPR035104">
    <property type="entry name" value="Ribosomal_protein_S1-like"/>
</dbReference>
<name>B9K8E1_THENN</name>
<gene>
    <name evidence="3" type="ordered locus">CTN_1048</name>
</gene>
<dbReference type="CDD" id="cd00164">
    <property type="entry name" value="S1_like"/>
    <property type="match status" value="1"/>
</dbReference>
<dbReference type="Pfam" id="PF00575">
    <property type="entry name" value="S1"/>
    <property type="match status" value="5"/>
</dbReference>
<dbReference type="EMBL" id="CP000916">
    <property type="protein sequence ID" value="ACM23224.1"/>
    <property type="molecule type" value="Genomic_DNA"/>
</dbReference>
<feature type="domain" description="S1 motif" evidence="2">
    <location>
        <begin position="356"/>
        <end position="425"/>
    </location>
</feature>
<sequence length="539" mass="61613">MEFNDEILNQYEPGEFRRGQIVKGTVIGKEEDGIVVDFGGKSEGFVPEGELIRPMDDYKIGEELTLQILNLNYEERSTLSEKRPIFRKTMEELRKLYEEGKPVKARIVSQAKGGYNVVLKGVVPAFLPGSHSLLKREEPFPREEIEVLILDMAHTRRGTRIVVSRKAIQERKVDEFFSEKKTGDVVECTVRRINPSGIEVEVSDGIRGFIPRSELSYDTRITPEDVVQVGQKVTAKIIELDKDRRSVVLSLKQLMPDPWNKVEEKYPVGKVVSGEVTSIHPFGFFVRLEPGVEGLVPRSEVFWGNSRKNLEDVVKVGDLVKVEVINVDRENRKLTLSYRKAKGDPWENIEDRYHVGNTVAGRVISIIRQGVFVELEEGIEGFVPISELSWKRVDSPEEVVKVGEKVKVKIMNLDKENRRLSLSIKRTQENPWKRALEELEKDSIVRGTVKKVVNSGVIVQVEEYDVEGFVPNNHLVSEPEEGKLLNLVVLRIDPDEIFGGRMILSEKRFEERMNIEEYKKKVEEESYQKSLGDLLKNGE</sequence>
<evidence type="ECO:0000313" key="4">
    <source>
        <dbReference type="Proteomes" id="UP000000445"/>
    </source>
</evidence>
<accession>B9K8E1</accession>
<dbReference type="GO" id="GO:0003723">
    <property type="term" value="F:RNA binding"/>
    <property type="evidence" value="ECO:0007669"/>
    <property type="project" value="TreeGrafter"/>
</dbReference>
<dbReference type="PRINTS" id="PR00681">
    <property type="entry name" value="RIBOSOMALS1"/>
</dbReference>
<proteinExistence type="predicted"/>
<dbReference type="Gene3D" id="2.40.50.140">
    <property type="entry name" value="Nucleic acid-binding proteins"/>
    <property type="match status" value="5"/>
</dbReference>
<dbReference type="PANTHER" id="PTHR23270:SF10">
    <property type="entry name" value="PROTEIN RRP5 HOMOLOG"/>
    <property type="match status" value="1"/>
</dbReference>
<dbReference type="PROSITE" id="PS50126">
    <property type="entry name" value="S1"/>
    <property type="match status" value="5"/>
</dbReference>
<evidence type="ECO:0000259" key="2">
    <source>
        <dbReference type="PROSITE" id="PS50126"/>
    </source>
</evidence>
<dbReference type="FunFam" id="2.40.50.140:FF:000103">
    <property type="entry name" value="protein RRP5 homolog"/>
    <property type="match status" value="2"/>
</dbReference>
<evidence type="ECO:0000256" key="1">
    <source>
        <dbReference type="ARBA" id="ARBA00025604"/>
    </source>
</evidence>
<dbReference type="GO" id="GO:0006364">
    <property type="term" value="P:rRNA processing"/>
    <property type="evidence" value="ECO:0007669"/>
    <property type="project" value="InterPro"/>
</dbReference>
<dbReference type="AlphaFoldDB" id="B9K8E1"/>
<dbReference type="InterPro" id="IPR045209">
    <property type="entry name" value="Rrp5"/>
</dbReference>
<evidence type="ECO:0000313" key="3">
    <source>
        <dbReference type="EMBL" id="ACM23224.1"/>
    </source>
</evidence>
<dbReference type="InterPro" id="IPR012340">
    <property type="entry name" value="NA-bd_OB-fold"/>
</dbReference>
<dbReference type="STRING" id="309803.CTN_1048"/>
<reference evidence="3 4" key="1">
    <citation type="journal article" date="2009" name="Biosci. Biotechnol. Biochem.">
        <title>WeGAS: a web-based microbial genome annotation system.</title>
        <authorList>
            <person name="Lee D."/>
            <person name="Seo H."/>
            <person name="Park C."/>
            <person name="Park K."/>
        </authorList>
    </citation>
    <scope>NUCLEOTIDE SEQUENCE [LARGE SCALE GENOMIC DNA]</scope>
    <source>
        <strain evidence="4">ATCC 49049 / DSM 4359 / NBRC 107923 / NS-E</strain>
    </source>
</reference>
<dbReference type="SMART" id="SM00316">
    <property type="entry name" value="S1"/>
    <property type="match status" value="6"/>
</dbReference>
<dbReference type="InterPro" id="IPR003029">
    <property type="entry name" value="S1_domain"/>
</dbReference>
<dbReference type="Proteomes" id="UP000000445">
    <property type="component" value="Chromosome"/>
</dbReference>
<keyword evidence="4" id="KW-1185">Reference proteome</keyword>
<feature type="domain" description="S1 motif" evidence="2">
    <location>
        <begin position="183"/>
        <end position="252"/>
    </location>
</feature>
<dbReference type="eggNOG" id="COG0539">
    <property type="taxonomic scope" value="Bacteria"/>
</dbReference>
<comment type="function">
    <text evidence="1">Binds mRNA; thus facilitating recognition of the initiation point. It is needed to translate mRNA with a short Shine-Dalgarno (SD) purine-rich sequence.</text>
</comment>
<feature type="domain" description="S1 motif" evidence="2">
    <location>
        <begin position="442"/>
        <end position="507"/>
    </location>
</feature>